<gene>
    <name evidence="1" type="ORF">NCTC11685_03511</name>
</gene>
<accession>A0A7H4N8V0</accession>
<dbReference type="SUPFAM" id="SSF53474">
    <property type="entry name" value="alpha/beta-Hydrolases"/>
    <property type="match status" value="1"/>
</dbReference>
<name>A0A7H4N8V0_9ENTR</name>
<proteinExistence type="predicted"/>
<reference evidence="1 2" key="1">
    <citation type="submission" date="2018-06" db="EMBL/GenBank/DDBJ databases">
        <authorList>
            <consortium name="Pathogen Informatics"/>
            <person name="Doyle S."/>
        </authorList>
    </citation>
    <scope>NUCLEOTIDE SEQUENCE [LARGE SCALE GENOMIC DNA]</scope>
    <source>
        <strain evidence="1 2">NCTC11685</strain>
    </source>
</reference>
<dbReference type="AlphaFoldDB" id="A0A7H4N8V0"/>
<dbReference type="InterPro" id="IPR029058">
    <property type="entry name" value="AB_hydrolase_fold"/>
</dbReference>
<sequence>MLSCHCSRKLKTSRAAAKLPSSTAAIKICMLVNLSITYHHSIIRVSAVDTITLIIITHDSNYHYLNYMKRHETMKIKVNGTGIHIEQQGSGEIALVFLHYYGGSSRTWESVISQLPDHYRTVAIDHRGWGAQTHLNQDTELVTLLGMPKGLFQRLSLNATFLLPFDGGKSCPTDGVASACRS</sequence>
<comment type="caution">
    <text evidence="1">The sequence shown here is derived from an EMBL/GenBank/DDBJ whole genome shotgun (WGS) entry which is preliminary data.</text>
</comment>
<organism evidence="1 2">
    <name type="scientific">Klebsiella michiganensis</name>
    <dbReference type="NCBI Taxonomy" id="1134687"/>
    <lineage>
        <taxon>Bacteria</taxon>
        <taxon>Pseudomonadati</taxon>
        <taxon>Pseudomonadota</taxon>
        <taxon>Gammaproteobacteria</taxon>
        <taxon>Enterobacterales</taxon>
        <taxon>Enterobacteriaceae</taxon>
        <taxon>Klebsiella/Raoultella group</taxon>
        <taxon>Klebsiella</taxon>
    </lineage>
</organism>
<dbReference type="Proteomes" id="UP000254863">
    <property type="component" value="Unassembled WGS sequence"/>
</dbReference>
<dbReference type="EMBL" id="UGMS01000001">
    <property type="protein sequence ID" value="STV83516.1"/>
    <property type="molecule type" value="Genomic_DNA"/>
</dbReference>
<protein>
    <submittedName>
        <fullName evidence="1">Haloalkane dehalogenase</fullName>
    </submittedName>
</protein>
<dbReference type="Gene3D" id="3.40.50.1820">
    <property type="entry name" value="alpha/beta hydrolase"/>
    <property type="match status" value="1"/>
</dbReference>
<evidence type="ECO:0000313" key="1">
    <source>
        <dbReference type="EMBL" id="STV83516.1"/>
    </source>
</evidence>
<evidence type="ECO:0000313" key="2">
    <source>
        <dbReference type="Proteomes" id="UP000254863"/>
    </source>
</evidence>